<dbReference type="Pfam" id="PF02839">
    <property type="entry name" value="CBM_5_12"/>
    <property type="match status" value="1"/>
</dbReference>
<dbReference type="GO" id="GO:0008061">
    <property type="term" value="F:chitin binding"/>
    <property type="evidence" value="ECO:0007669"/>
    <property type="project" value="UniProtKB-KW"/>
</dbReference>
<dbReference type="InterPro" id="IPR051024">
    <property type="entry name" value="GlcNAc_Chitin_IntDeg"/>
</dbReference>
<dbReference type="EMBL" id="CP029554">
    <property type="protein sequence ID" value="AXE34073.1"/>
    <property type="molecule type" value="Genomic_DNA"/>
</dbReference>
<sequence length="386" mass="42247">MKPSQPIVIAIALASLSSPIWAHGTMEVPINRTYSCFKEGAESPKSAACQAAKQAGGTQAMYDWNGINQNPPGDNHKAVVPDGTLCAGGQEKFKGFNLARADWPATNIVPDANGNFEFIYNASAPHATKYFKFYVTKNGWNPNQPLRWSDLEAEPFGTYTGTPPLDANKRYHMTMKLPTGKAGRHIIYNVWKRSDSEEAFYSCSDVNFTNGTTPPEPPPVANPWKEVGSVTAHENLPNKSSVTLRIFDSHGRDVESHKVDLTAATGQAANWPYELGVKVNANSQLARIGVISSKQRAVTIAPVRSATANRVWINERFSGYQYQIDIKKGDGGITHPPGDEWREGVAYAVGQVVSYQGRRYRCLQAHTAWAGAGWTPSTQPALWAPV</sequence>
<proteinExistence type="predicted"/>
<protein>
    <submittedName>
        <fullName evidence="7">Chitin-binding protein</fullName>
    </submittedName>
</protein>
<dbReference type="PANTHER" id="PTHR34823">
    <property type="entry name" value="GLCNAC-BINDING PROTEIN A"/>
    <property type="match status" value="1"/>
</dbReference>
<dbReference type="InterPro" id="IPR014756">
    <property type="entry name" value="Ig_E-set"/>
</dbReference>
<dbReference type="SUPFAM" id="SSF51055">
    <property type="entry name" value="Carbohydrate binding domain"/>
    <property type="match status" value="1"/>
</dbReference>
<dbReference type="CDD" id="cd12214">
    <property type="entry name" value="ChiA1_BD"/>
    <property type="match status" value="1"/>
</dbReference>
<dbReference type="Pfam" id="PF03067">
    <property type="entry name" value="LPMO_10"/>
    <property type="match status" value="1"/>
</dbReference>
<accession>A0A344UFM5</accession>
<keyword evidence="3 5" id="KW-0732">Signal</keyword>
<dbReference type="CDD" id="cd21177">
    <property type="entry name" value="LPMO_AA10"/>
    <property type="match status" value="1"/>
</dbReference>
<dbReference type="AlphaFoldDB" id="A0A344UFM5"/>
<dbReference type="SMART" id="SM00495">
    <property type="entry name" value="ChtBD3"/>
    <property type="match status" value="1"/>
</dbReference>
<evidence type="ECO:0000313" key="8">
    <source>
        <dbReference type="Proteomes" id="UP000252038"/>
    </source>
</evidence>
<dbReference type="InterPro" id="IPR041029">
    <property type="entry name" value="GbpA_2"/>
</dbReference>
<name>A0A344UFM5_9NEIS</name>
<evidence type="ECO:0000256" key="1">
    <source>
        <dbReference type="ARBA" id="ARBA00022525"/>
    </source>
</evidence>
<keyword evidence="2" id="KW-0147">Chitin-binding</keyword>
<dbReference type="Pfam" id="PF18416">
    <property type="entry name" value="GbpA_2"/>
    <property type="match status" value="1"/>
</dbReference>
<dbReference type="RefSeq" id="WP_114072910.1">
    <property type="nucleotide sequence ID" value="NZ_CP029554.1"/>
</dbReference>
<evidence type="ECO:0000259" key="6">
    <source>
        <dbReference type="SMART" id="SM00495"/>
    </source>
</evidence>
<evidence type="ECO:0000256" key="2">
    <source>
        <dbReference type="ARBA" id="ARBA00022669"/>
    </source>
</evidence>
<dbReference type="PANTHER" id="PTHR34823:SF1">
    <property type="entry name" value="CHITIN-BINDING TYPE-4 DOMAIN-CONTAINING PROTEIN"/>
    <property type="match status" value="1"/>
</dbReference>
<feature type="chain" id="PRO_5016740547" evidence="5">
    <location>
        <begin position="23"/>
        <end position="386"/>
    </location>
</feature>
<feature type="signal peptide" evidence="5">
    <location>
        <begin position="1"/>
        <end position="22"/>
    </location>
</feature>
<dbReference type="Gene3D" id="2.10.10.20">
    <property type="entry name" value="Carbohydrate-binding module superfamily 5/12"/>
    <property type="match status" value="1"/>
</dbReference>
<gene>
    <name evidence="7" type="ORF">DK843_07020</name>
</gene>
<dbReference type="GO" id="GO:0004553">
    <property type="term" value="F:hydrolase activity, hydrolyzing O-glycosyl compounds"/>
    <property type="evidence" value="ECO:0007669"/>
    <property type="project" value="InterPro"/>
</dbReference>
<evidence type="ECO:0000256" key="4">
    <source>
        <dbReference type="ARBA" id="ARBA00022801"/>
    </source>
</evidence>
<evidence type="ECO:0000256" key="5">
    <source>
        <dbReference type="SAM" id="SignalP"/>
    </source>
</evidence>
<evidence type="ECO:0000313" key="7">
    <source>
        <dbReference type="EMBL" id="AXE34073.1"/>
    </source>
</evidence>
<feature type="domain" description="Chitin-binding type-3" evidence="6">
    <location>
        <begin position="338"/>
        <end position="386"/>
    </location>
</feature>
<evidence type="ECO:0000256" key="3">
    <source>
        <dbReference type="ARBA" id="ARBA00022729"/>
    </source>
</evidence>
<reference evidence="7 8" key="1">
    <citation type="submission" date="2018-05" db="EMBL/GenBank/DDBJ databases">
        <title>Genome sequencing, assembly and analysis of the novel insecticidal bacterium, Chromobacterium phragmitis.</title>
        <authorList>
            <person name="Sparks M.E."/>
            <person name="Blackburn M.B."/>
            <person name="Gundersen-Rindal D.E."/>
        </authorList>
    </citation>
    <scope>NUCLEOTIDE SEQUENCE [LARGE SCALE GENOMIC DNA]</scope>
    <source>
        <strain evidence="7">IIBBL 274-1</strain>
    </source>
</reference>
<organism evidence="7 8">
    <name type="scientific">Chromobacterium phragmitis</name>
    <dbReference type="NCBI Taxonomy" id="2202141"/>
    <lineage>
        <taxon>Bacteria</taxon>
        <taxon>Pseudomonadati</taxon>
        <taxon>Pseudomonadota</taxon>
        <taxon>Betaproteobacteria</taxon>
        <taxon>Neisseriales</taxon>
        <taxon>Chromobacteriaceae</taxon>
        <taxon>Chromobacterium</taxon>
    </lineage>
</organism>
<dbReference type="Proteomes" id="UP000252038">
    <property type="component" value="Chromosome"/>
</dbReference>
<keyword evidence="1" id="KW-0964">Secreted</keyword>
<dbReference type="InterPro" id="IPR036573">
    <property type="entry name" value="CBM_sf_5/12"/>
</dbReference>
<dbReference type="KEGG" id="chrb:DK843_07020"/>
<dbReference type="GO" id="GO:0005576">
    <property type="term" value="C:extracellular region"/>
    <property type="evidence" value="ECO:0007669"/>
    <property type="project" value="InterPro"/>
</dbReference>
<dbReference type="GO" id="GO:0005975">
    <property type="term" value="P:carbohydrate metabolic process"/>
    <property type="evidence" value="ECO:0007669"/>
    <property type="project" value="InterPro"/>
</dbReference>
<keyword evidence="4" id="KW-0378">Hydrolase</keyword>
<dbReference type="Gene3D" id="3.30.70.2150">
    <property type="match status" value="1"/>
</dbReference>
<dbReference type="InterPro" id="IPR003610">
    <property type="entry name" value="CBM5/12"/>
</dbReference>
<dbReference type="Gene3D" id="2.70.50.50">
    <property type="entry name" value="chitin-binding protein cbp21"/>
    <property type="match status" value="1"/>
</dbReference>
<dbReference type="GO" id="GO:0030246">
    <property type="term" value="F:carbohydrate binding"/>
    <property type="evidence" value="ECO:0007669"/>
    <property type="project" value="InterPro"/>
</dbReference>
<dbReference type="InterPro" id="IPR004302">
    <property type="entry name" value="Cellulose/chitin-bd_N"/>
</dbReference>
<dbReference type="SUPFAM" id="SSF81296">
    <property type="entry name" value="E set domains"/>
    <property type="match status" value="1"/>
</dbReference>